<dbReference type="InterPro" id="IPR012338">
    <property type="entry name" value="Beta-lactam/transpept-like"/>
</dbReference>
<evidence type="ECO:0000259" key="2">
    <source>
        <dbReference type="Pfam" id="PF13354"/>
    </source>
</evidence>
<dbReference type="InterPro" id="IPR000871">
    <property type="entry name" value="Beta-lactam_class-A"/>
</dbReference>
<dbReference type="InterPro" id="IPR045155">
    <property type="entry name" value="Beta-lactam_cat"/>
</dbReference>
<organism evidence="3 4">
    <name type="scientific">Croceibacterium xixiisoli</name>
    <dbReference type="NCBI Taxonomy" id="1476466"/>
    <lineage>
        <taxon>Bacteria</taxon>
        <taxon>Pseudomonadati</taxon>
        <taxon>Pseudomonadota</taxon>
        <taxon>Alphaproteobacteria</taxon>
        <taxon>Sphingomonadales</taxon>
        <taxon>Erythrobacteraceae</taxon>
        <taxon>Croceibacterium</taxon>
    </lineage>
</organism>
<dbReference type="GO" id="GO:0008800">
    <property type="term" value="F:beta-lactamase activity"/>
    <property type="evidence" value="ECO:0007669"/>
    <property type="project" value="UniProtKB-EC"/>
</dbReference>
<sequence length="411" mass="44253">MAQSEEARIRQRAEDILAVLQQRKPAEDVFTPDFVTAITPAQLRVFAEQMEAGAGRLQAVERAEADGGPGAAKIVLRFEKALGNGMFQLESQAPYRVAGFRITEFTPQNDSLVAVTAELHALPGDVGVYFGPMNGGRPLLAIQDKQPFAVGSTFKLYVLSALVRSIAEGRHRWDEVVPLDHKSLPSGMIQDWPDGAPMTLHTLATLMISISDNSATDQLIHLLGREAVEAEVARSGSAHAAANRPFMTTRDMFALKAGSDGRLAAYGAAGEAERRGMLAKIADEPLSTDAIERAFANGPRALNVEWFASARDVAAIFGQLIDQNDATALAILAVNPGMTPLPGDRWNYIGYKGGSEPGVLNLSWLLRDKGGAWWTLSASWNNPAAGLDQPVFEQLARRLMLLQNGAADGAR</sequence>
<dbReference type="Gene3D" id="3.40.710.10">
    <property type="entry name" value="DD-peptidase/beta-lactamase superfamily"/>
    <property type="match status" value="1"/>
</dbReference>
<dbReference type="AlphaFoldDB" id="A0A6I4TVZ1"/>
<dbReference type="RefSeq" id="WP_161391668.1">
    <property type="nucleotide sequence ID" value="NZ_JBHSCP010000001.1"/>
</dbReference>
<evidence type="ECO:0000313" key="4">
    <source>
        <dbReference type="Proteomes" id="UP000469430"/>
    </source>
</evidence>
<keyword evidence="3" id="KW-0378">Hydrolase</keyword>
<name>A0A6I4TVZ1_9SPHN</name>
<comment type="catalytic activity">
    <reaction evidence="1">
        <text>a beta-lactam + H2O = a substituted beta-amino acid</text>
        <dbReference type="Rhea" id="RHEA:20401"/>
        <dbReference type="ChEBI" id="CHEBI:15377"/>
        <dbReference type="ChEBI" id="CHEBI:35627"/>
        <dbReference type="ChEBI" id="CHEBI:140347"/>
        <dbReference type="EC" id="3.5.2.6"/>
    </reaction>
</comment>
<dbReference type="EMBL" id="WTYJ01000002">
    <property type="protein sequence ID" value="MXO99992.1"/>
    <property type="molecule type" value="Genomic_DNA"/>
</dbReference>
<dbReference type="Proteomes" id="UP000469430">
    <property type="component" value="Unassembled WGS sequence"/>
</dbReference>
<accession>A0A6I4TVZ1</accession>
<dbReference type="PANTHER" id="PTHR35333">
    <property type="entry name" value="BETA-LACTAMASE"/>
    <property type="match status" value="1"/>
</dbReference>
<evidence type="ECO:0000256" key="1">
    <source>
        <dbReference type="ARBA" id="ARBA00001526"/>
    </source>
</evidence>
<comment type="caution">
    <text evidence="3">The sequence shown here is derived from an EMBL/GenBank/DDBJ whole genome shotgun (WGS) entry which is preliminary data.</text>
</comment>
<protein>
    <submittedName>
        <fullName evidence="3">Serine hydrolase</fullName>
    </submittedName>
</protein>
<evidence type="ECO:0000313" key="3">
    <source>
        <dbReference type="EMBL" id="MXO99992.1"/>
    </source>
</evidence>
<dbReference type="GO" id="GO:0030655">
    <property type="term" value="P:beta-lactam antibiotic catabolic process"/>
    <property type="evidence" value="ECO:0007669"/>
    <property type="project" value="InterPro"/>
</dbReference>
<feature type="domain" description="Beta-lactamase class A catalytic" evidence="2">
    <location>
        <begin position="136"/>
        <end position="335"/>
    </location>
</feature>
<gene>
    <name evidence="3" type="ORF">GRI97_13440</name>
</gene>
<dbReference type="SUPFAM" id="SSF56601">
    <property type="entry name" value="beta-lactamase/transpeptidase-like"/>
    <property type="match status" value="1"/>
</dbReference>
<keyword evidence="4" id="KW-1185">Reference proteome</keyword>
<proteinExistence type="predicted"/>
<dbReference type="PANTHER" id="PTHR35333:SF5">
    <property type="entry name" value="CONSERVED LIPOPROTEIN LPQF-RELATED"/>
    <property type="match status" value="1"/>
</dbReference>
<dbReference type="OrthoDB" id="108135at2"/>
<dbReference type="GO" id="GO:0046677">
    <property type="term" value="P:response to antibiotic"/>
    <property type="evidence" value="ECO:0007669"/>
    <property type="project" value="InterPro"/>
</dbReference>
<dbReference type="Pfam" id="PF13354">
    <property type="entry name" value="Beta-lactamase2"/>
    <property type="match status" value="1"/>
</dbReference>
<reference evidence="3 4" key="1">
    <citation type="submission" date="2019-12" db="EMBL/GenBank/DDBJ databases">
        <title>Genomic-based taxomic classification of the family Erythrobacteraceae.</title>
        <authorList>
            <person name="Xu L."/>
        </authorList>
    </citation>
    <scope>NUCLEOTIDE SEQUENCE [LARGE SCALE GENOMIC DNA]</scope>
    <source>
        <strain evidence="3 4">S36</strain>
    </source>
</reference>